<evidence type="ECO:0000256" key="11">
    <source>
        <dbReference type="PROSITE-ProRule" id="PRU00886"/>
    </source>
</evidence>
<dbReference type="PROSITE" id="PS51273">
    <property type="entry name" value="GATASE_TYPE_1"/>
    <property type="match status" value="1"/>
</dbReference>
<dbReference type="InterPro" id="IPR017926">
    <property type="entry name" value="GATASE"/>
</dbReference>
<reference evidence="13 14" key="1">
    <citation type="submission" date="2017-09" db="EMBL/GenBank/DDBJ databases">
        <title>Depth-based differentiation of microbial function through sediment-hosted aquifers and enrichment of novel symbionts in the deep terrestrial subsurface.</title>
        <authorList>
            <person name="Probst A.J."/>
            <person name="Ladd B."/>
            <person name="Jarett J.K."/>
            <person name="Geller-Mcgrath D.E."/>
            <person name="Sieber C.M."/>
            <person name="Emerson J.B."/>
            <person name="Anantharaman K."/>
            <person name="Thomas B.C."/>
            <person name="Malmstrom R."/>
            <person name="Stieglmeier M."/>
            <person name="Klingl A."/>
            <person name="Woyke T."/>
            <person name="Ryan C.M."/>
            <person name="Banfield J.F."/>
        </authorList>
    </citation>
    <scope>NUCLEOTIDE SEQUENCE [LARGE SCALE GENOMIC DNA]</scope>
    <source>
        <strain evidence="13">CG11_big_fil_rev_8_21_14_0_20_43_10</strain>
    </source>
</reference>
<dbReference type="SUPFAM" id="SSF52317">
    <property type="entry name" value="Class I glutamine amidotransferase-like"/>
    <property type="match status" value="1"/>
</dbReference>
<dbReference type="InterPro" id="IPR004739">
    <property type="entry name" value="GMP_synth_GATase"/>
</dbReference>
<keyword evidence="4" id="KW-0436">Ligase</keyword>
<evidence type="ECO:0000256" key="1">
    <source>
        <dbReference type="ARBA" id="ARBA00002332"/>
    </source>
</evidence>
<name>A0A2H0PWY8_9BACT</name>
<dbReference type="CDD" id="cd01742">
    <property type="entry name" value="GATase1_GMP_Synthase"/>
    <property type="match status" value="1"/>
</dbReference>
<dbReference type="GO" id="GO:0005524">
    <property type="term" value="F:ATP binding"/>
    <property type="evidence" value="ECO:0007669"/>
    <property type="project" value="UniProtKB-UniRule"/>
</dbReference>
<dbReference type="SUPFAM" id="SSF52402">
    <property type="entry name" value="Adenine nucleotide alpha hydrolases-like"/>
    <property type="match status" value="1"/>
</dbReference>
<dbReference type="NCBIfam" id="TIGR00888">
    <property type="entry name" value="guaA_Nterm"/>
    <property type="match status" value="1"/>
</dbReference>
<feature type="binding site" evidence="11">
    <location>
        <begin position="223"/>
        <end position="229"/>
    </location>
    <ligand>
        <name>ATP</name>
        <dbReference type="ChEBI" id="CHEBI:30616"/>
    </ligand>
</feature>
<evidence type="ECO:0000256" key="5">
    <source>
        <dbReference type="ARBA" id="ARBA00022741"/>
    </source>
</evidence>
<evidence type="ECO:0000256" key="6">
    <source>
        <dbReference type="ARBA" id="ARBA00022749"/>
    </source>
</evidence>
<comment type="function">
    <text evidence="1">Catalyzes the synthesis of GMP from XMP.</text>
</comment>
<feature type="domain" description="GMPS ATP-PPase" evidence="12">
    <location>
        <begin position="196"/>
        <end position="385"/>
    </location>
</feature>
<dbReference type="Pfam" id="PF00117">
    <property type="entry name" value="GATase"/>
    <property type="match status" value="1"/>
</dbReference>
<dbReference type="PRINTS" id="PR00097">
    <property type="entry name" value="ANTSNTHASEII"/>
</dbReference>
<dbReference type="AlphaFoldDB" id="A0A2H0PWY8"/>
<dbReference type="Gene3D" id="3.30.300.10">
    <property type="match status" value="1"/>
</dbReference>
<evidence type="ECO:0000259" key="12">
    <source>
        <dbReference type="PROSITE" id="PS51553"/>
    </source>
</evidence>
<dbReference type="NCBIfam" id="NF000848">
    <property type="entry name" value="PRK00074.1"/>
    <property type="match status" value="1"/>
</dbReference>
<gene>
    <name evidence="13" type="ORF">COV41_02655</name>
</gene>
<dbReference type="PROSITE" id="PS51553">
    <property type="entry name" value="GMPS_ATP_PPASE"/>
    <property type="match status" value="1"/>
</dbReference>
<evidence type="ECO:0000256" key="10">
    <source>
        <dbReference type="ARBA" id="ARBA00030464"/>
    </source>
</evidence>
<protein>
    <recommendedName>
        <fullName evidence="3">GMP synthase (glutamine-hydrolyzing)</fullName>
        <ecNumber evidence="3">6.3.5.2</ecNumber>
    </recommendedName>
    <alternativeName>
        <fullName evidence="10">GMP synthetase</fullName>
    </alternativeName>
</protein>
<dbReference type="UniPathway" id="UPA00189">
    <property type="reaction ID" value="UER00296"/>
</dbReference>
<dbReference type="InterPro" id="IPR014729">
    <property type="entry name" value="Rossmann-like_a/b/a_fold"/>
</dbReference>
<dbReference type="Proteomes" id="UP000236846">
    <property type="component" value="Unassembled WGS sequence"/>
</dbReference>
<comment type="pathway">
    <text evidence="2">Purine metabolism; GMP biosynthesis; GMP from XMP (L-Gln route): step 1/1.</text>
</comment>
<dbReference type="InterPro" id="IPR022310">
    <property type="entry name" value="NAD/GMP_synthase"/>
</dbReference>
<accession>A0A2H0PWY8</accession>
<keyword evidence="6 11" id="KW-0332">GMP biosynthesis</keyword>
<dbReference type="PANTHER" id="PTHR11922">
    <property type="entry name" value="GMP SYNTHASE-RELATED"/>
    <property type="match status" value="1"/>
</dbReference>
<dbReference type="SUPFAM" id="SSF54810">
    <property type="entry name" value="GMP synthetase C-terminal dimerisation domain"/>
    <property type="match status" value="1"/>
</dbReference>
<keyword evidence="5 11" id="KW-0547">Nucleotide-binding</keyword>
<dbReference type="InterPro" id="IPR025777">
    <property type="entry name" value="GMPS_ATP_PPase_dom"/>
</dbReference>
<dbReference type="GO" id="GO:0005829">
    <property type="term" value="C:cytosol"/>
    <property type="evidence" value="ECO:0007669"/>
    <property type="project" value="TreeGrafter"/>
</dbReference>
<evidence type="ECO:0000256" key="7">
    <source>
        <dbReference type="ARBA" id="ARBA00022755"/>
    </source>
</evidence>
<dbReference type="PRINTS" id="PR00096">
    <property type="entry name" value="GATASE"/>
</dbReference>
<keyword evidence="9" id="KW-0315">Glutamine amidotransferase</keyword>
<dbReference type="PANTHER" id="PTHR11922:SF2">
    <property type="entry name" value="GMP SYNTHASE [GLUTAMINE-HYDROLYZING]"/>
    <property type="match status" value="1"/>
</dbReference>
<dbReference type="EC" id="6.3.5.2" evidence="3"/>
<dbReference type="InterPro" id="IPR001674">
    <property type="entry name" value="GMP_synth_C"/>
</dbReference>
<proteinExistence type="predicted"/>
<evidence type="ECO:0000256" key="4">
    <source>
        <dbReference type="ARBA" id="ARBA00022598"/>
    </source>
</evidence>
<dbReference type="EMBL" id="PCXE01000052">
    <property type="protein sequence ID" value="PIR25785.1"/>
    <property type="molecule type" value="Genomic_DNA"/>
</dbReference>
<sequence length="510" mass="57182">MFLILDFGSQYTHLIKLALSKLGYESEILAGDCRVADFNKLNKNRDLEGIIFSGGASSVYDGKIDFDNKWLDLGIPILGICYGHQLLTNRIGGKVSGGMAEFGKSVLELKHSDGIFKDLPRKFIVWMSHGDSVKKLPTGFSTIASSDYSGIAAIMNDNKLFYGVQFHPEVSHTENGYKILDNFCSVVCKAKKGKLWSAKDFINFTVDDLRHKVGSGKVISGLSGGVDSLTMTTLLRKSLHKRQIMAVYVDTGLMPDETLGEVKLFCKDFDIPLKVLGAKDLFFESLKGVKDPTKKGMVIGRKFIEVFESYAKDFGAKYFAQGTIWSDVVESGVTKFSSRIKPHHNVGGLPKKLNFKLLEPLRKLFKNQVREIAEELELPNWVVKRKVFPGPGFAIRIQGEVTPLKVEMVRKVTRIVEDVIYRSEIRDKIWMAFAILINVPSLGVKGDEHIKNEHAVVVRIVESENSMTANFSRIAMPYLPEISKRMNDELNVGRVVYDITDKPPATIEWQ</sequence>
<organism evidence="13 14">
    <name type="scientific">Candidatus Brennerbacteria bacterium CG11_big_fil_rev_8_21_14_0_20_43_10</name>
    <dbReference type="NCBI Taxonomy" id="1974523"/>
    <lineage>
        <taxon>Bacteria</taxon>
        <taxon>Candidatus Brenneribacteriota</taxon>
    </lineage>
</organism>
<dbReference type="FunFam" id="3.40.50.880:FF:000047">
    <property type="entry name" value="GMP synthase [glutamine-hydrolyzing] subunit A"/>
    <property type="match status" value="1"/>
</dbReference>
<evidence type="ECO:0000256" key="8">
    <source>
        <dbReference type="ARBA" id="ARBA00022840"/>
    </source>
</evidence>
<dbReference type="Gene3D" id="3.40.50.620">
    <property type="entry name" value="HUPs"/>
    <property type="match status" value="1"/>
</dbReference>
<dbReference type="CDD" id="cd01997">
    <property type="entry name" value="GMP_synthase_C"/>
    <property type="match status" value="1"/>
</dbReference>
<keyword evidence="8 11" id="KW-0067">ATP-binding</keyword>
<dbReference type="Gene3D" id="3.40.50.880">
    <property type="match status" value="1"/>
</dbReference>
<dbReference type="GO" id="GO:0003921">
    <property type="term" value="F:GMP synthase activity"/>
    <property type="evidence" value="ECO:0007669"/>
    <property type="project" value="InterPro"/>
</dbReference>
<dbReference type="InterPro" id="IPR029062">
    <property type="entry name" value="Class_I_gatase-like"/>
</dbReference>
<evidence type="ECO:0000313" key="14">
    <source>
        <dbReference type="Proteomes" id="UP000236846"/>
    </source>
</evidence>
<keyword evidence="7 11" id="KW-0658">Purine biosynthesis</keyword>
<evidence type="ECO:0000256" key="2">
    <source>
        <dbReference type="ARBA" id="ARBA00005153"/>
    </source>
</evidence>
<dbReference type="Pfam" id="PF02540">
    <property type="entry name" value="NAD_synthase"/>
    <property type="match status" value="1"/>
</dbReference>
<evidence type="ECO:0000313" key="13">
    <source>
        <dbReference type="EMBL" id="PIR25785.1"/>
    </source>
</evidence>
<dbReference type="Pfam" id="PF00958">
    <property type="entry name" value="GMP_synt_C"/>
    <property type="match status" value="1"/>
</dbReference>
<evidence type="ECO:0000256" key="9">
    <source>
        <dbReference type="ARBA" id="ARBA00022962"/>
    </source>
</evidence>
<evidence type="ECO:0000256" key="3">
    <source>
        <dbReference type="ARBA" id="ARBA00012746"/>
    </source>
</evidence>
<comment type="caution">
    <text evidence="13">The sequence shown here is derived from an EMBL/GenBank/DDBJ whole genome shotgun (WGS) entry which is preliminary data.</text>
</comment>